<dbReference type="CDD" id="cd02440">
    <property type="entry name" value="AdoMet_MTases"/>
    <property type="match status" value="1"/>
</dbReference>
<evidence type="ECO:0000313" key="11">
    <source>
        <dbReference type="Proteomes" id="UP001157355"/>
    </source>
</evidence>
<dbReference type="InterPro" id="IPR041532">
    <property type="entry name" value="RlmI-like_PUA"/>
</dbReference>
<gene>
    <name evidence="10" type="ORF">GCM10010873_27980</name>
</gene>
<keyword evidence="3 10" id="KW-0489">Methyltransferase</keyword>
<dbReference type="SUPFAM" id="SSF88697">
    <property type="entry name" value="PUA domain-like"/>
    <property type="match status" value="1"/>
</dbReference>
<dbReference type="GO" id="GO:0008168">
    <property type="term" value="F:methyltransferase activity"/>
    <property type="evidence" value="ECO:0007669"/>
    <property type="project" value="UniProtKB-KW"/>
</dbReference>
<dbReference type="EMBL" id="BSPP01000010">
    <property type="protein sequence ID" value="GLS87824.1"/>
    <property type="molecule type" value="Genomic_DNA"/>
</dbReference>
<dbReference type="PANTHER" id="PTHR42873:SF1">
    <property type="entry name" value="S-ADENOSYLMETHIONINE-DEPENDENT METHYLTRANSFERASE DOMAIN-CONTAINING PROTEIN"/>
    <property type="match status" value="1"/>
</dbReference>
<feature type="domain" description="S-adenosylmethionine-dependent methyltransferase" evidence="8">
    <location>
        <begin position="213"/>
        <end position="373"/>
    </location>
</feature>
<dbReference type="Pfam" id="PF17785">
    <property type="entry name" value="PUA_3"/>
    <property type="match status" value="1"/>
</dbReference>
<dbReference type="Gene3D" id="3.30.750.80">
    <property type="entry name" value="RNA methyltransferase domain (HRMD) like"/>
    <property type="match status" value="1"/>
</dbReference>
<dbReference type="NCBIfam" id="NF046099">
    <property type="entry name" value="RSP_2647_MTase"/>
    <property type="match status" value="1"/>
</dbReference>
<feature type="region of interest" description="Disordered" evidence="7">
    <location>
        <begin position="1"/>
        <end position="23"/>
    </location>
</feature>
<dbReference type="RefSeq" id="WP_284325993.1">
    <property type="nucleotide sequence ID" value="NZ_BSPP01000010.1"/>
</dbReference>
<name>A0AA37TUG0_9RHOB</name>
<dbReference type="PANTHER" id="PTHR42873">
    <property type="entry name" value="RIBOSOMAL RNA LARGE SUBUNIT METHYLTRANSFERASE"/>
    <property type="match status" value="1"/>
</dbReference>
<feature type="domain" description="RlmI-like PUA" evidence="9">
    <location>
        <begin position="33"/>
        <end position="99"/>
    </location>
</feature>
<dbReference type="GO" id="GO:0003723">
    <property type="term" value="F:RNA binding"/>
    <property type="evidence" value="ECO:0007669"/>
    <property type="project" value="InterPro"/>
</dbReference>
<dbReference type="AlphaFoldDB" id="A0AA37TUG0"/>
<dbReference type="InterPro" id="IPR029063">
    <property type="entry name" value="SAM-dependent_MTases_sf"/>
</dbReference>
<accession>A0AA37TUG0</accession>
<dbReference type="SUPFAM" id="SSF53335">
    <property type="entry name" value="S-adenosyl-L-methionine-dependent methyltransferases"/>
    <property type="match status" value="1"/>
</dbReference>
<dbReference type="InterPro" id="IPR015947">
    <property type="entry name" value="PUA-like_sf"/>
</dbReference>
<dbReference type="Pfam" id="PF10672">
    <property type="entry name" value="Methyltrans_SAM"/>
    <property type="match status" value="1"/>
</dbReference>
<evidence type="ECO:0000256" key="4">
    <source>
        <dbReference type="ARBA" id="ARBA00022679"/>
    </source>
</evidence>
<evidence type="ECO:0000256" key="2">
    <source>
        <dbReference type="ARBA" id="ARBA00022490"/>
    </source>
</evidence>
<evidence type="ECO:0000256" key="5">
    <source>
        <dbReference type="ARBA" id="ARBA00022691"/>
    </source>
</evidence>
<comment type="similarity">
    <text evidence="6">Belongs to the methyltransferase superfamily. RlmI family.</text>
</comment>
<dbReference type="GO" id="GO:0032259">
    <property type="term" value="P:methylation"/>
    <property type="evidence" value="ECO:0007669"/>
    <property type="project" value="UniProtKB-KW"/>
</dbReference>
<dbReference type="Proteomes" id="UP001157355">
    <property type="component" value="Unassembled WGS sequence"/>
</dbReference>
<dbReference type="GO" id="GO:0005737">
    <property type="term" value="C:cytoplasm"/>
    <property type="evidence" value="ECO:0007669"/>
    <property type="project" value="UniProtKB-SubCell"/>
</dbReference>
<keyword evidence="4" id="KW-0808">Transferase</keyword>
<keyword evidence="5" id="KW-0949">S-adenosyl-L-methionine</keyword>
<dbReference type="CDD" id="cd11572">
    <property type="entry name" value="RlmI_M_like"/>
    <property type="match status" value="1"/>
</dbReference>
<reference evidence="10 11" key="1">
    <citation type="journal article" date="2014" name="Int. J. Syst. Evol. Microbiol.">
        <title>Complete genome sequence of Corynebacterium casei LMG S-19264T (=DSM 44701T), isolated from a smear-ripened cheese.</title>
        <authorList>
            <consortium name="US DOE Joint Genome Institute (JGI-PGF)"/>
            <person name="Walter F."/>
            <person name="Albersmeier A."/>
            <person name="Kalinowski J."/>
            <person name="Ruckert C."/>
        </authorList>
    </citation>
    <scope>NUCLEOTIDE SEQUENCE [LARGE SCALE GENOMIC DNA]</scope>
    <source>
        <strain evidence="10 11">NBRC 111766</strain>
    </source>
</reference>
<organism evidence="10 11">
    <name type="scientific">Cypionkella aquatica</name>
    <dbReference type="NCBI Taxonomy" id="1756042"/>
    <lineage>
        <taxon>Bacteria</taxon>
        <taxon>Pseudomonadati</taxon>
        <taxon>Pseudomonadota</taxon>
        <taxon>Alphaproteobacteria</taxon>
        <taxon>Rhodobacterales</taxon>
        <taxon>Paracoccaceae</taxon>
        <taxon>Cypionkella</taxon>
    </lineage>
</organism>
<evidence type="ECO:0000256" key="7">
    <source>
        <dbReference type="SAM" id="MobiDB-lite"/>
    </source>
</evidence>
<evidence type="ECO:0000256" key="3">
    <source>
        <dbReference type="ARBA" id="ARBA00022603"/>
    </source>
</evidence>
<protein>
    <submittedName>
        <fullName evidence="10">SAM-dependent methyltransferase</fullName>
    </submittedName>
</protein>
<evidence type="ECO:0000256" key="1">
    <source>
        <dbReference type="ARBA" id="ARBA00004496"/>
    </source>
</evidence>
<comment type="caution">
    <text evidence="10">The sequence shown here is derived from an EMBL/GenBank/DDBJ whole genome shotgun (WGS) entry which is preliminary data.</text>
</comment>
<evidence type="ECO:0000313" key="10">
    <source>
        <dbReference type="EMBL" id="GLS87824.1"/>
    </source>
</evidence>
<dbReference type="Gene3D" id="2.30.130.10">
    <property type="entry name" value="PUA domain"/>
    <property type="match status" value="1"/>
</dbReference>
<evidence type="ECO:0000259" key="8">
    <source>
        <dbReference type="Pfam" id="PF10672"/>
    </source>
</evidence>
<evidence type="ECO:0000256" key="6">
    <source>
        <dbReference type="ARBA" id="ARBA00038091"/>
    </source>
</evidence>
<proteinExistence type="inferred from homology"/>
<dbReference type="InterPro" id="IPR036974">
    <property type="entry name" value="PUA_sf"/>
</dbReference>
<dbReference type="Gene3D" id="3.40.50.150">
    <property type="entry name" value="Vaccinia Virus protein VP39"/>
    <property type="match status" value="1"/>
</dbReference>
<keyword evidence="2" id="KW-0963">Cytoplasm</keyword>
<comment type="subcellular location">
    <subcellularLocation>
        <location evidence="1">Cytoplasm</location>
    </subcellularLocation>
</comment>
<keyword evidence="11" id="KW-1185">Reference proteome</keyword>
<evidence type="ECO:0000259" key="9">
    <source>
        <dbReference type="Pfam" id="PF17785"/>
    </source>
</evidence>
<sequence length="422" mass="44499">MSLPISHEPAPNSADDAADLVSPETTQRRYPVVRLRPKAEARAIRHGFPWVYADELVTDRRTNNLAPGALAILVDGERRDLGLVTVNTNSKIIARMLDRNPEATLDQAWFEAKLTRALGLRARIYDKPFYRLVHAEADGLPGIVIDRFGDTAVIQPNAAWAEAHLPILVAALQAVTGVQTVVKNATGRSRGLEGLNEENLVLVGGVSAPIQVPMNGATYLADVTGGQKTGLFFDQRPNHAFAAGLARDARVLDVFAHVGGFGLAALAGGAASTLAVDASAPALALAGQGAAASGFADRFTTRQGDAFEVLEALGAEAAQFDLVICDPPAFAPAKPALEAGLRAYERIARLAAPLVAPGGYLVLCSCSHAADLASFRNASARGIGRGGRRGQLLHTGFAGPDHPMLPQLAESGYLKALFFRLD</sequence>
<dbReference type="InterPro" id="IPR019614">
    <property type="entry name" value="SAM-dep_methyl-trfase"/>
</dbReference>